<dbReference type="Proteomes" id="UP000186132">
    <property type="component" value="Unassembled WGS sequence"/>
</dbReference>
<keyword evidence="2" id="KW-0812">Transmembrane</keyword>
<evidence type="ECO:0000256" key="2">
    <source>
        <dbReference type="SAM" id="Phobius"/>
    </source>
</evidence>
<protein>
    <recommendedName>
        <fullName evidence="5">DUF3043 domain-containing protein</fullName>
    </recommendedName>
</protein>
<dbReference type="STRING" id="1206085.SAMN05443575_2312"/>
<evidence type="ECO:0008006" key="5">
    <source>
        <dbReference type="Google" id="ProtNLM"/>
    </source>
</evidence>
<gene>
    <name evidence="3" type="ORF">SAMN05443575_2312</name>
</gene>
<feature type="transmembrane region" description="Helical" evidence="2">
    <location>
        <begin position="119"/>
        <end position="135"/>
    </location>
</feature>
<proteinExistence type="predicted"/>
<evidence type="ECO:0000256" key="1">
    <source>
        <dbReference type="SAM" id="MobiDB-lite"/>
    </source>
</evidence>
<keyword evidence="2" id="KW-1133">Transmembrane helix</keyword>
<dbReference type="OrthoDB" id="5194448at2"/>
<feature type="compositionally biased region" description="Basic and acidic residues" evidence="1">
    <location>
        <begin position="55"/>
        <end position="72"/>
    </location>
</feature>
<dbReference type="RefSeq" id="WP_073390305.1">
    <property type="nucleotide sequence ID" value="NZ_FQVU01000003.1"/>
</dbReference>
<sequence>MKLSRRDKSAADAEAAAEPVVLDKSAVGGAAGKGRPTPKRRDSQGRRGPVSAPKTRKEAYARQKEQAREQRAAAKTAKPRTVAEQRAALKRGDPAVLPKRDQGRTRKLARDWVDSRRMFSNYLLILFPLLVITALVPALAILQAVVLALLLGLIVEWYLTGRRIRTLARERYGSADGGNMSIGFYAGSRAYLPRKWRLPGPQVERGDEI</sequence>
<feature type="region of interest" description="Disordered" evidence="1">
    <location>
        <begin position="1"/>
        <end position="101"/>
    </location>
</feature>
<accession>A0A1M5L0A8</accession>
<dbReference type="AlphaFoldDB" id="A0A1M5L0A8"/>
<keyword evidence="2" id="KW-0472">Membrane</keyword>
<dbReference type="InterPro" id="IPR021403">
    <property type="entry name" value="DUF3043"/>
</dbReference>
<name>A0A1M5L0A8_9ACTN</name>
<feature type="compositionally biased region" description="Basic and acidic residues" evidence="1">
    <location>
        <begin position="90"/>
        <end position="101"/>
    </location>
</feature>
<evidence type="ECO:0000313" key="3">
    <source>
        <dbReference type="EMBL" id="SHG58426.1"/>
    </source>
</evidence>
<dbReference type="Pfam" id="PF11241">
    <property type="entry name" value="DUF3043"/>
    <property type="match status" value="1"/>
</dbReference>
<feature type="transmembrane region" description="Helical" evidence="2">
    <location>
        <begin position="141"/>
        <end position="159"/>
    </location>
</feature>
<dbReference type="EMBL" id="FQVU01000003">
    <property type="protein sequence ID" value="SHG58426.1"/>
    <property type="molecule type" value="Genomic_DNA"/>
</dbReference>
<evidence type="ECO:0000313" key="4">
    <source>
        <dbReference type="Proteomes" id="UP000186132"/>
    </source>
</evidence>
<organism evidence="3 4">
    <name type="scientific">Jatrophihabitans endophyticus</name>
    <dbReference type="NCBI Taxonomy" id="1206085"/>
    <lineage>
        <taxon>Bacteria</taxon>
        <taxon>Bacillati</taxon>
        <taxon>Actinomycetota</taxon>
        <taxon>Actinomycetes</taxon>
        <taxon>Jatrophihabitantales</taxon>
        <taxon>Jatrophihabitantaceae</taxon>
        <taxon>Jatrophihabitans</taxon>
    </lineage>
</organism>
<reference evidence="3 4" key="1">
    <citation type="submission" date="2016-11" db="EMBL/GenBank/DDBJ databases">
        <authorList>
            <person name="Jaros S."/>
            <person name="Januszkiewicz K."/>
            <person name="Wedrychowicz H."/>
        </authorList>
    </citation>
    <scope>NUCLEOTIDE SEQUENCE [LARGE SCALE GENOMIC DNA]</scope>
    <source>
        <strain evidence="3 4">DSM 45627</strain>
    </source>
</reference>
<keyword evidence="4" id="KW-1185">Reference proteome</keyword>
<feature type="compositionally biased region" description="Basic and acidic residues" evidence="1">
    <location>
        <begin position="1"/>
        <end position="11"/>
    </location>
</feature>